<dbReference type="EMBL" id="KE343608">
    <property type="protein sequence ID" value="EXB37248.1"/>
    <property type="molecule type" value="Genomic_DNA"/>
</dbReference>
<keyword evidence="1" id="KW-0349">Heme</keyword>
<proteinExistence type="predicted"/>
<keyword evidence="6" id="KW-1133">Transmembrane helix</keyword>
<evidence type="ECO:0000256" key="3">
    <source>
        <dbReference type="ARBA" id="ARBA00023002"/>
    </source>
</evidence>
<evidence type="ECO:0000313" key="7">
    <source>
        <dbReference type="EMBL" id="EXB37248.1"/>
    </source>
</evidence>
<dbReference type="SUPFAM" id="SSF48264">
    <property type="entry name" value="Cytochrome P450"/>
    <property type="match status" value="1"/>
</dbReference>
<keyword evidence="6" id="KW-0472">Membrane</keyword>
<evidence type="ECO:0000256" key="4">
    <source>
        <dbReference type="ARBA" id="ARBA00023004"/>
    </source>
</evidence>
<dbReference type="GO" id="GO:0005506">
    <property type="term" value="F:iron ion binding"/>
    <property type="evidence" value="ECO:0007669"/>
    <property type="project" value="InterPro"/>
</dbReference>
<keyword evidence="8" id="KW-1185">Reference proteome</keyword>
<dbReference type="OrthoDB" id="2789670at2759"/>
<dbReference type="Pfam" id="PF00067">
    <property type="entry name" value="p450"/>
    <property type="match status" value="1"/>
</dbReference>
<keyword evidence="3" id="KW-0560">Oxidoreductase</keyword>
<sequence length="136" mass="15156">MDPLLQILSTIICCLLPLLISFIYRLQRRASTTSTRTNCPVPQVCGAWPVIGHLHLLGGHQLLHKTLGAMADKHGPVFTIKLGSHKVLVVNSWETARECFTVHDKTFSTRPNIAASKLLGYDYAMFGFAPYGPYWC</sequence>
<dbReference type="eggNOG" id="KOG0156">
    <property type="taxonomic scope" value="Eukaryota"/>
</dbReference>
<name>W9R307_9ROSA</name>
<keyword evidence="4" id="KW-0408">Iron</keyword>
<dbReference type="AlphaFoldDB" id="W9R307"/>
<dbReference type="PRINTS" id="PR00463">
    <property type="entry name" value="EP450I"/>
</dbReference>
<gene>
    <name evidence="7" type="ORF">L484_020307</name>
</gene>
<evidence type="ECO:0000256" key="5">
    <source>
        <dbReference type="ARBA" id="ARBA00023033"/>
    </source>
</evidence>
<evidence type="ECO:0000256" key="2">
    <source>
        <dbReference type="ARBA" id="ARBA00022723"/>
    </source>
</evidence>
<dbReference type="STRING" id="981085.W9R307"/>
<keyword evidence="5" id="KW-0503">Monooxygenase</keyword>
<evidence type="ECO:0000256" key="1">
    <source>
        <dbReference type="ARBA" id="ARBA00022617"/>
    </source>
</evidence>
<dbReference type="GO" id="GO:0016705">
    <property type="term" value="F:oxidoreductase activity, acting on paired donors, with incorporation or reduction of molecular oxygen"/>
    <property type="evidence" value="ECO:0007669"/>
    <property type="project" value="InterPro"/>
</dbReference>
<dbReference type="GO" id="GO:0020037">
    <property type="term" value="F:heme binding"/>
    <property type="evidence" value="ECO:0007669"/>
    <property type="project" value="InterPro"/>
</dbReference>
<dbReference type="InterPro" id="IPR036396">
    <property type="entry name" value="Cyt_P450_sf"/>
</dbReference>
<dbReference type="InterPro" id="IPR002401">
    <property type="entry name" value="Cyt_P450_E_grp-I"/>
</dbReference>
<dbReference type="InterPro" id="IPR050651">
    <property type="entry name" value="Plant_Cytochrome_P450_Monoox"/>
</dbReference>
<reference evidence="8" key="1">
    <citation type="submission" date="2013-01" db="EMBL/GenBank/DDBJ databases">
        <title>Draft Genome Sequence of a Mulberry Tree, Morus notabilis C.K. Schneid.</title>
        <authorList>
            <person name="He N."/>
            <person name="Zhao S."/>
        </authorList>
    </citation>
    <scope>NUCLEOTIDE SEQUENCE</scope>
</reference>
<dbReference type="InterPro" id="IPR001128">
    <property type="entry name" value="Cyt_P450"/>
</dbReference>
<keyword evidence="6" id="KW-0812">Transmembrane</keyword>
<keyword evidence="2" id="KW-0479">Metal-binding</keyword>
<dbReference type="GO" id="GO:0004497">
    <property type="term" value="F:monooxygenase activity"/>
    <property type="evidence" value="ECO:0007669"/>
    <property type="project" value="UniProtKB-KW"/>
</dbReference>
<accession>W9R307</accession>
<dbReference type="PANTHER" id="PTHR47947:SF29">
    <property type="entry name" value="CYTOCHROME P450 CYP82D47-LIKE"/>
    <property type="match status" value="1"/>
</dbReference>
<dbReference type="Proteomes" id="UP000030645">
    <property type="component" value="Unassembled WGS sequence"/>
</dbReference>
<dbReference type="PANTHER" id="PTHR47947">
    <property type="entry name" value="CYTOCHROME P450 82C3-RELATED"/>
    <property type="match status" value="1"/>
</dbReference>
<organism evidence="7 8">
    <name type="scientific">Morus notabilis</name>
    <dbReference type="NCBI Taxonomy" id="981085"/>
    <lineage>
        <taxon>Eukaryota</taxon>
        <taxon>Viridiplantae</taxon>
        <taxon>Streptophyta</taxon>
        <taxon>Embryophyta</taxon>
        <taxon>Tracheophyta</taxon>
        <taxon>Spermatophyta</taxon>
        <taxon>Magnoliopsida</taxon>
        <taxon>eudicotyledons</taxon>
        <taxon>Gunneridae</taxon>
        <taxon>Pentapetalae</taxon>
        <taxon>rosids</taxon>
        <taxon>fabids</taxon>
        <taxon>Rosales</taxon>
        <taxon>Moraceae</taxon>
        <taxon>Moreae</taxon>
        <taxon>Morus</taxon>
    </lineage>
</organism>
<protein>
    <submittedName>
        <fullName evidence="7">Cytochrome P450 82C4</fullName>
    </submittedName>
</protein>
<feature type="transmembrane region" description="Helical" evidence="6">
    <location>
        <begin position="6"/>
        <end position="26"/>
    </location>
</feature>
<dbReference type="Gene3D" id="1.10.630.10">
    <property type="entry name" value="Cytochrome P450"/>
    <property type="match status" value="1"/>
</dbReference>
<evidence type="ECO:0000313" key="8">
    <source>
        <dbReference type="Proteomes" id="UP000030645"/>
    </source>
</evidence>
<dbReference type="KEGG" id="mnt:21403210"/>
<evidence type="ECO:0000256" key="6">
    <source>
        <dbReference type="SAM" id="Phobius"/>
    </source>
</evidence>